<accession>A0A9W8WM07</accession>
<keyword evidence="2" id="KW-1185">Reference proteome</keyword>
<comment type="caution">
    <text evidence="1">The sequence shown here is derived from an EMBL/GenBank/DDBJ whole genome shotgun (WGS) entry which is preliminary data.</text>
</comment>
<organism evidence="1 2">
    <name type="scientific">Fusarium piperis</name>
    <dbReference type="NCBI Taxonomy" id="1435070"/>
    <lineage>
        <taxon>Eukaryota</taxon>
        <taxon>Fungi</taxon>
        <taxon>Dikarya</taxon>
        <taxon>Ascomycota</taxon>
        <taxon>Pezizomycotina</taxon>
        <taxon>Sordariomycetes</taxon>
        <taxon>Hypocreomycetidae</taxon>
        <taxon>Hypocreales</taxon>
        <taxon>Nectriaceae</taxon>
        <taxon>Fusarium</taxon>
        <taxon>Fusarium solani species complex</taxon>
    </lineage>
</organism>
<dbReference type="Proteomes" id="UP001140502">
    <property type="component" value="Unassembled WGS sequence"/>
</dbReference>
<evidence type="ECO:0000313" key="2">
    <source>
        <dbReference type="Proteomes" id="UP001140502"/>
    </source>
</evidence>
<dbReference type="AlphaFoldDB" id="A0A9W8WM07"/>
<dbReference type="OrthoDB" id="2157530at2759"/>
<name>A0A9W8WM07_9HYPO</name>
<protein>
    <recommendedName>
        <fullName evidence="3">Heterokaryon incompatibility domain-containing protein</fullName>
    </recommendedName>
</protein>
<reference evidence="1" key="1">
    <citation type="submission" date="2022-10" db="EMBL/GenBank/DDBJ databases">
        <title>Tapping the CABI collections for fungal endophytes: first genome assemblies for Collariella, Neodidymelliopsis, Ascochyta clinopodiicola, Didymella pomorum, Didymosphaeria variabile, Neocosmospora piperis and Neocucurbitaria cava.</title>
        <authorList>
            <person name="Hill R."/>
        </authorList>
    </citation>
    <scope>NUCLEOTIDE SEQUENCE</scope>
    <source>
        <strain evidence="1">IMI 366586</strain>
    </source>
</reference>
<sequence length="547" mass="62474">MAQGTLQGGDIYEAMRETWSSEASDPRDKVFGILALLNDRRERELFRPDYSLSFSHVFLGALAYSLLSLKHVEILGHAAGAAAPDGQPSWMISWDIPAWPKHCDFQGQAELAFKAWKRVWPDEWVWPLKHDLDTAAVAQRNPFGLIGSDPDVSWKRQRDGSYTMEQYLNPGPVSIYFEDLDVEELERLKEETWDNSAAVNASTGSLEINLTRICGFTTIPLKVHTHGSMMIFEVQGAAPSETWMYLVTDKPLDHLVIPTRDHLFILDQGEEKSFVILVLRRLDDSPVFRLIAYCYGLYFRFAPGRWKSSEMLSAPPEDDMALLPDLRTRLCLDNLAELTAELIANKTFARLLRLSNNGLEAPQSDAFVHDFLYSSGSKLLQVLCECINPRFRPLVNGQYLEISVDPIAWECILDSANMSRFIRLYKEMKYEEEEDWRSSRPIWIHTYETDRSRTTVQYGVLDYSAIKEDKPLHFRASLDSLHASMENFMFSKPLAGYQARLRSDALFCMPSERIVGEEAGIVTCPGWPRPVLKGFPIDGRMYRVCIT</sequence>
<evidence type="ECO:0008006" key="3">
    <source>
        <dbReference type="Google" id="ProtNLM"/>
    </source>
</evidence>
<gene>
    <name evidence="1" type="ORF">N0V84_000974</name>
</gene>
<dbReference type="EMBL" id="JAPEUR010000009">
    <property type="protein sequence ID" value="KAJ4328615.1"/>
    <property type="molecule type" value="Genomic_DNA"/>
</dbReference>
<evidence type="ECO:0000313" key="1">
    <source>
        <dbReference type="EMBL" id="KAJ4328615.1"/>
    </source>
</evidence>
<proteinExistence type="predicted"/>